<proteinExistence type="inferred from homology"/>
<evidence type="ECO:0000256" key="1">
    <source>
        <dbReference type="ARBA" id="ARBA00005696"/>
    </source>
</evidence>
<evidence type="ECO:0000313" key="9">
    <source>
        <dbReference type="EMBL" id="KAF9820975.1"/>
    </source>
</evidence>
<dbReference type="EMBL" id="JADOXO010000006">
    <property type="protein sequence ID" value="KAF9820975.1"/>
    <property type="molecule type" value="Genomic_DNA"/>
</dbReference>
<reference evidence="9" key="1">
    <citation type="submission" date="2020-11" db="EMBL/GenBank/DDBJ databases">
        <authorList>
            <person name="Koelle M."/>
            <person name="Horta M.A.C."/>
            <person name="Nowrousian M."/>
            <person name="Ohm R.A."/>
            <person name="Benz P."/>
            <person name="Pilgard A."/>
        </authorList>
    </citation>
    <scope>NUCLEOTIDE SEQUENCE</scope>
    <source>
        <strain evidence="9">FPRL280</strain>
    </source>
</reference>
<evidence type="ECO:0000256" key="7">
    <source>
        <dbReference type="ARBA" id="ARBA00029833"/>
    </source>
</evidence>
<organism evidence="9 10">
    <name type="scientific">Rhodonia placenta</name>
    <dbReference type="NCBI Taxonomy" id="104341"/>
    <lineage>
        <taxon>Eukaryota</taxon>
        <taxon>Fungi</taxon>
        <taxon>Dikarya</taxon>
        <taxon>Basidiomycota</taxon>
        <taxon>Agaricomycotina</taxon>
        <taxon>Agaricomycetes</taxon>
        <taxon>Polyporales</taxon>
        <taxon>Adustoporiaceae</taxon>
        <taxon>Rhodonia</taxon>
    </lineage>
</organism>
<dbReference type="PANTHER" id="PTHR14957">
    <property type="entry name" value="UBIQUITIN-LIKE-CONJUGATING ENZYME ATG10"/>
    <property type="match status" value="1"/>
</dbReference>
<evidence type="ECO:0000256" key="6">
    <source>
        <dbReference type="ARBA" id="ARBA00023006"/>
    </source>
</evidence>
<name>A0A8H7PAF0_9APHY</name>
<comment type="caution">
    <text evidence="9">The sequence shown here is derived from an EMBL/GenBank/DDBJ whole genome shotgun (WGS) entry which is preliminary data.</text>
</comment>
<evidence type="ECO:0000256" key="2">
    <source>
        <dbReference type="ARBA" id="ARBA00021099"/>
    </source>
</evidence>
<gene>
    <name evidence="9" type="ORF">IEO21_00952</name>
</gene>
<dbReference type="Proteomes" id="UP000639403">
    <property type="component" value="Unassembled WGS sequence"/>
</dbReference>
<feature type="region of interest" description="Disordered" evidence="8">
    <location>
        <begin position="1"/>
        <end position="40"/>
    </location>
</feature>
<keyword evidence="5" id="KW-0653">Protein transport</keyword>
<evidence type="ECO:0000256" key="4">
    <source>
        <dbReference type="ARBA" id="ARBA00022786"/>
    </source>
</evidence>
<dbReference type="GO" id="GO:0061651">
    <property type="term" value="F:Atg12 conjugating enzyme activity"/>
    <property type="evidence" value="ECO:0007669"/>
    <property type="project" value="TreeGrafter"/>
</dbReference>
<dbReference type="GO" id="GO:0000422">
    <property type="term" value="P:autophagy of mitochondrion"/>
    <property type="evidence" value="ECO:0007669"/>
    <property type="project" value="TreeGrafter"/>
</dbReference>
<dbReference type="GO" id="GO:0000045">
    <property type="term" value="P:autophagosome assembly"/>
    <property type="evidence" value="ECO:0007669"/>
    <property type="project" value="TreeGrafter"/>
</dbReference>
<dbReference type="GO" id="GO:0015031">
    <property type="term" value="P:protein transport"/>
    <property type="evidence" value="ECO:0007669"/>
    <property type="project" value="UniProtKB-KW"/>
</dbReference>
<dbReference type="PANTHER" id="PTHR14957:SF1">
    <property type="entry name" value="UBIQUITIN-LIKE-CONJUGATING ENZYME ATG10"/>
    <property type="match status" value="1"/>
</dbReference>
<comment type="similarity">
    <text evidence="1">Belongs to the ATG10 family.</text>
</comment>
<accession>A0A8H7PAF0</accession>
<protein>
    <recommendedName>
        <fullName evidence="2">Ubiquitin-like-conjugating enzyme ATG10</fullName>
    </recommendedName>
    <alternativeName>
        <fullName evidence="7">Autophagy-related protein 10</fullName>
    </alternativeName>
</protein>
<evidence type="ECO:0000256" key="8">
    <source>
        <dbReference type="SAM" id="MobiDB-lite"/>
    </source>
</evidence>
<feature type="compositionally biased region" description="Acidic residues" evidence="8">
    <location>
        <begin position="19"/>
        <end position="36"/>
    </location>
</feature>
<dbReference type="InterPro" id="IPR007135">
    <property type="entry name" value="Atg3/Atg10"/>
</dbReference>
<dbReference type="Pfam" id="PF03987">
    <property type="entry name" value="Autophagy_act_C"/>
    <property type="match status" value="1"/>
</dbReference>
<dbReference type="GO" id="GO:0032446">
    <property type="term" value="P:protein modification by small protein conjugation"/>
    <property type="evidence" value="ECO:0007669"/>
    <property type="project" value="TreeGrafter"/>
</dbReference>
<keyword evidence="3" id="KW-0808">Transferase</keyword>
<reference evidence="9" key="2">
    <citation type="journal article" name="Front. Microbiol.">
        <title>Degradative Capacity of Two Strains of Rhodonia placenta: From Phenotype to Genotype.</title>
        <authorList>
            <person name="Kolle M."/>
            <person name="Horta M.A.C."/>
            <person name="Nowrousian M."/>
            <person name="Ohm R.A."/>
            <person name="Benz J.P."/>
            <person name="Pilgard A."/>
        </authorList>
    </citation>
    <scope>NUCLEOTIDE SEQUENCE</scope>
    <source>
        <strain evidence="9">FPRL280</strain>
    </source>
</reference>
<evidence type="ECO:0000256" key="3">
    <source>
        <dbReference type="ARBA" id="ARBA00022679"/>
    </source>
</evidence>
<keyword evidence="6" id="KW-0072">Autophagy</keyword>
<evidence type="ECO:0000313" key="10">
    <source>
        <dbReference type="Proteomes" id="UP000639403"/>
    </source>
</evidence>
<dbReference type="GO" id="GO:0005829">
    <property type="term" value="C:cytosol"/>
    <property type="evidence" value="ECO:0007669"/>
    <property type="project" value="TreeGrafter"/>
</dbReference>
<dbReference type="AlphaFoldDB" id="A0A8H7PAF0"/>
<dbReference type="Gene3D" id="3.30.1460.50">
    <property type="match status" value="1"/>
</dbReference>
<keyword evidence="4" id="KW-0833">Ubl conjugation pathway</keyword>
<keyword evidence="5" id="KW-0813">Transport</keyword>
<sequence>MARSVLLPHTLSGLKATDEQESQDEWEVVEENDENDASAAAPEVVASQQHVVFSPTFQVPAFYFTAHSASGAPLPLSEIVKLPLLRQHMLAGTHSTGFALTAQGSTFPLLSQGDHPVLGTPSWYLHPCHTAEAVTELLPELQTDGWSEKERLSRWIQTWFVILGQVVNLHCGTMSVCFTRISILCSQGTGRAQ</sequence>
<evidence type="ECO:0000256" key="5">
    <source>
        <dbReference type="ARBA" id="ARBA00022927"/>
    </source>
</evidence>